<evidence type="ECO:0000313" key="2">
    <source>
        <dbReference type="Proteomes" id="UP000004699"/>
    </source>
</evidence>
<dbReference type="Gene3D" id="3.10.640.10">
    <property type="entry name" value="Restriction endonuclease-like alpha-beta roll domain"/>
    <property type="match status" value="1"/>
</dbReference>
<dbReference type="Pfam" id="PF07152">
    <property type="entry name" value="YaeQ"/>
    <property type="match status" value="1"/>
</dbReference>
<dbReference type="InterPro" id="IPR011335">
    <property type="entry name" value="Restrct_endonuc-II-like"/>
</dbReference>
<dbReference type="Proteomes" id="UP000004699">
    <property type="component" value="Unassembled WGS sequence"/>
</dbReference>
<dbReference type="EMBL" id="DS999411">
    <property type="protein sequence ID" value="EED34482.1"/>
    <property type="molecule type" value="Genomic_DNA"/>
</dbReference>
<accession>B8KTY4</accession>
<sequence>MALKSSVFRITLQVADLDRHVYQDFPLTIARHPSETEARMMLRVLAFALHADERLEFGRGISTEDDPDLSVQTLDGQIDTWIALGAPDPERLRKACGRSEHVVLYAYGDKALPVWWRKNEPVLNRLDKLHIAQISDQDMHALASACQTGMELQCTISEGEALLSWSDGSMTVAPTVIKNTGDQ</sequence>
<dbReference type="eggNOG" id="COG4681">
    <property type="taxonomic scope" value="Bacteria"/>
</dbReference>
<dbReference type="SUPFAM" id="SSF52980">
    <property type="entry name" value="Restriction endonuclease-like"/>
    <property type="match status" value="1"/>
</dbReference>
<dbReference type="AlphaFoldDB" id="B8KTY4"/>
<dbReference type="SMART" id="SM01322">
    <property type="entry name" value="YaeQ"/>
    <property type="match status" value="1"/>
</dbReference>
<proteinExistence type="predicted"/>
<dbReference type="OrthoDB" id="5293309at2"/>
<name>B8KTY4_9GAMM</name>
<dbReference type="PIRSF" id="PIRSF011484">
    <property type="entry name" value="YaeQ"/>
    <property type="match status" value="1"/>
</dbReference>
<organism evidence="1 2">
    <name type="scientific">Luminiphilus syltensis NOR5-1B</name>
    <dbReference type="NCBI Taxonomy" id="565045"/>
    <lineage>
        <taxon>Bacteria</taxon>
        <taxon>Pseudomonadati</taxon>
        <taxon>Pseudomonadota</taxon>
        <taxon>Gammaproteobacteria</taxon>
        <taxon>Cellvibrionales</taxon>
        <taxon>Halieaceae</taxon>
        <taxon>Luminiphilus</taxon>
    </lineage>
</organism>
<dbReference type="PANTHER" id="PTHR38784:SF1">
    <property type="entry name" value="SUCROSE PHOSPHORYLASE"/>
    <property type="match status" value="1"/>
</dbReference>
<dbReference type="InterPro" id="IPR009822">
    <property type="entry name" value="YaeQ"/>
</dbReference>
<keyword evidence="2" id="KW-1185">Reference proteome</keyword>
<evidence type="ECO:0000313" key="1">
    <source>
        <dbReference type="EMBL" id="EED34482.1"/>
    </source>
</evidence>
<protein>
    <submittedName>
        <fullName evidence="1">YaeQ</fullName>
    </submittedName>
</protein>
<gene>
    <name evidence="1" type="ORF">NOR51B_419</name>
</gene>
<dbReference type="RefSeq" id="WP_009019230.1">
    <property type="nucleotide sequence ID" value="NZ_DS999411.1"/>
</dbReference>
<reference evidence="2" key="1">
    <citation type="journal article" date="2013" name="BMC Microbiol.">
        <title>Taxonomy and evolution of bacteriochlorophyll a-containing members of the OM60/NOR5 clade of marine gammaproteobacteria: description of Luminiphilus syltensis gen. nov., sp. nov., reclassification of Haliea rubra as Pseudohaliea rubra gen. nov., comb. nov., and emendation of Chromatocurvus halotolerans.</title>
        <authorList>
            <person name="Spring S."/>
            <person name="Riedel T."/>
            <person name="Sproer C."/>
            <person name="Yan S."/>
            <person name="Harder J."/>
            <person name="Fuchs B.M."/>
        </authorList>
    </citation>
    <scope>NUCLEOTIDE SEQUENCE [LARGE SCALE GENOMIC DNA]</scope>
    <source>
        <strain evidence="2">NOR51-B</strain>
    </source>
</reference>
<dbReference type="HOGENOM" id="CLU_096741_0_0_6"/>
<dbReference type="PANTHER" id="PTHR38784">
    <property type="entry name" value="SUCROSE PHOSPHORYLASE"/>
    <property type="match status" value="1"/>
</dbReference>
<dbReference type="STRING" id="565045.NOR51B_419"/>
<dbReference type="InterPro" id="IPR038590">
    <property type="entry name" value="YaeQ_sf"/>
</dbReference>